<dbReference type="EMBL" id="CP021108">
    <property type="protein sequence ID" value="ARP81104.1"/>
    <property type="molecule type" value="Genomic_DNA"/>
</dbReference>
<accession>A0A1W6YJD3</accession>
<dbReference type="InterPro" id="IPR036188">
    <property type="entry name" value="FAD/NAD-bd_sf"/>
</dbReference>
<dbReference type="PANTHER" id="PTHR13847">
    <property type="entry name" value="SARCOSINE DEHYDROGENASE-RELATED"/>
    <property type="match status" value="1"/>
</dbReference>
<dbReference type="AlphaFoldDB" id="A0A1W6YJD3"/>
<protein>
    <recommendedName>
        <fullName evidence="2">FAD dependent oxidoreductase domain-containing protein</fullName>
    </recommendedName>
</protein>
<dbReference type="SUPFAM" id="SSF51905">
    <property type="entry name" value="FAD/NAD(P)-binding domain"/>
    <property type="match status" value="1"/>
</dbReference>
<organism evidence="3 4">
    <name type="scientific">Bordetella genomosp. 8</name>
    <dbReference type="NCBI Taxonomy" id="1416806"/>
    <lineage>
        <taxon>Bacteria</taxon>
        <taxon>Pseudomonadati</taxon>
        <taxon>Pseudomonadota</taxon>
        <taxon>Betaproteobacteria</taxon>
        <taxon>Burkholderiales</taxon>
        <taxon>Alcaligenaceae</taxon>
        <taxon>Bordetella</taxon>
    </lineage>
</organism>
<name>A0A1W6YJD3_9BORD</name>
<dbReference type="GO" id="GO:0005737">
    <property type="term" value="C:cytoplasm"/>
    <property type="evidence" value="ECO:0007669"/>
    <property type="project" value="TreeGrafter"/>
</dbReference>
<dbReference type="OrthoDB" id="18526at2"/>
<dbReference type="Proteomes" id="UP000194151">
    <property type="component" value="Chromosome"/>
</dbReference>
<evidence type="ECO:0000313" key="4">
    <source>
        <dbReference type="Proteomes" id="UP000194151"/>
    </source>
</evidence>
<dbReference type="RefSeq" id="WP_086064309.1">
    <property type="nucleotide sequence ID" value="NZ_CP021108.1"/>
</dbReference>
<gene>
    <name evidence="3" type="ORF">CAL12_09780</name>
</gene>
<dbReference type="Pfam" id="PF01266">
    <property type="entry name" value="DAO"/>
    <property type="match status" value="1"/>
</dbReference>
<dbReference type="SUPFAM" id="SSF54373">
    <property type="entry name" value="FAD-linked reductases, C-terminal domain"/>
    <property type="match status" value="1"/>
</dbReference>
<keyword evidence="4" id="KW-1185">Reference proteome</keyword>
<dbReference type="PANTHER" id="PTHR13847:SF289">
    <property type="entry name" value="GLYCINE OXIDASE"/>
    <property type="match status" value="1"/>
</dbReference>
<sequence>MTKQVAVIGAGIVGACIAFALVKRGARVVLIDRDEPGRACSYGNLGAISESSIAPLAMPGIVSTLPSMLTDRDSPLALAPGYLPRALPWLWRFLASAKPQVVQTNADRLHELYQGSYAAHAALAQEVGVPHLLQQKGHLFLYPDDEARAKDKATWALRSSHGQRLDYLDRAGIEALESGLPARYRSAVLIPDHATVLDPLRYVQAIVRAFVERGGELLRANVRTVKPSAGGWTVMNDSAPIECDEVVVAAGAWAPRLLGTLGITLRLESQRGYHVQYPGQSALISRTVVLADKKVFMAPMMDGLRIGGTVEIAGLDAPPTARRAAVLERLALEIFPQLAGVQPQHWMGHRPCMPDSVPVVGPAPGHAGLWLAVGHGHLGLTGSVNTARRLADALINRPQV</sequence>
<dbReference type="GO" id="GO:0016491">
    <property type="term" value="F:oxidoreductase activity"/>
    <property type="evidence" value="ECO:0007669"/>
    <property type="project" value="UniProtKB-KW"/>
</dbReference>
<keyword evidence="1" id="KW-0560">Oxidoreductase</keyword>
<evidence type="ECO:0000313" key="3">
    <source>
        <dbReference type="EMBL" id="ARP81104.1"/>
    </source>
</evidence>
<dbReference type="STRING" id="1416806.CAL12_09780"/>
<dbReference type="PROSITE" id="PS51257">
    <property type="entry name" value="PROKAR_LIPOPROTEIN"/>
    <property type="match status" value="1"/>
</dbReference>
<evidence type="ECO:0000256" key="1">
    <source>
        <dbReference type="ARBA" id="ARBA00023002"/>
    </source>
</evidence>
<dbReference type="KEGG" id="bgv:CAL12_09780"/>
<reference evidence="3 4" key="1">
    <citation type="submission" date="2017-05" db="EMBL/GenBank/DDBJ databases">
        <title>Complete and WGS of Bordetella genogroups.</title>
        <authorList>
            <person name="Spilker T."/>
            <person name="LiPuma J."/>
        </authorList>
    </citation>
    <scope>NUCLEOTIDE SEQUENCE [LARGE SCALE GENOMIC DNA]</scope>
    <source>
        <strain evidence="3 4">AU19157</strain>
    </source>
</reference>
<dbReference type="InterPro" id="IPR006076">
    <property type="entry name" value="FAD-dep_OxRdtase"/>
</dbReference>
<dbReference type="Gene3D" id="3.50.50.60">
    <property type="entry name" value="FAD/NAD(P)-binding domain"/>
    <property type="match status" value="2"/>
</dbReference>
<evidence type="ECO:0000259" key="2">
    <source>
        <dbReference type="Pfam" id="PF01266"/>
    </source>
</evidence>
<feature type="domain" description="FAD dependent oxidoreductase" evidence="2">
    <location>
        <begin position="5"/>
        <end position="392"/>
    </location>
</feature>
<dbReference type="Gene3D" id="3.30.9.10">
    <property type="entry name" value="D-Amino Acid Oxidase, subunit A, domain 2"/>
    <property type="match status" value="1"/>
</dbReference>
<proteinExistence type="predicted"/>